<feature type="domain" description="GST C-terminal" evidence="2">
    <location>
        <begin position="85"/>
        <end position="245"/>
    </location>
</feature>
<proteinExistence type="predicted"/>
<dbReference type="OrthoDB" id="5242791at2"/>
<dbReference type="RefSeq" id="WP_135803938.1">
    <property type="nucleotide sequence ID" value="NZ_SRPF01000004.1"/>
</dbReference>
<keyword evidence="4" id="KW-1185">Reference proteome</keyword>
<dbReference type="PANTHER" id="PTHR43968:SF6">
    <property type="entry name" value="GLUTATHIONE S-TRANSFERASE OMEGA"/>
    <property type="match status" value="1"/>
</dbReference>
<protein>
    <submittedName>
        <fullName evidence="3">Glutathione S-transferase family protein</fullName>
    </submittedName>
</protein>
<dbReference type="SUPFAM" id="SSF47616">
    <property type="entry name" value="GST C-terminal domain-like"/>
    <property type="match status" value="1"/>
</dbReference>
<dbReference type="CDD" id="cd00299">
    <property type="entry name" value="GST_C_family"/>
    <property type="match status" value="1"/>
</dbReference>
<evidence type="ECO:0000313" key="3">
    <source>
        <dbReference type="EMBL" id="TGN38712.1"/>
    </source>
</evidence>
<name>A0A4Z1C153_9GAMM</name>
<evidence type="ECO:0000259" key="1">
    <source>
        <dbReference type="PROSITE" id="PS50404"/>
    </source>
</evidence>
<dbReference type="InterPro" id="IPR036282">
    <property type="entry name" value="Glutathione-S-Trfase_C_sf"/>
</dbReference>
<dbReference type="GO" id="GO:0005737">
    <property type="term" value="C:cytoplasm"/>
    <property type="evidence" value="ECO:0007669"/>
    <property type="project" value="TreeGrafter"/>
</dbReference>
<dbReference type="PROSITE" id="PS50405">
    <property type="entry name" value="GST_CTER"/>
    <property type="match status" value="1"/>
</dbReference>
<dbReference type="InterPro" id="IPR050983">
    <property type="entry name" value="GST_Omega/HSP26"/>
</dbReference>
<dbReference type="GO" id="GO:0016740">
    <property type="term" value="F:transferase activity"/>
    <property type="evidence" value="ECO:0007669"/>
    <property type="project" value="UniProtKB-KW"/>
</dbReference>
<evidence type="ECO:0000259" key="2">
    <source>
        <dbReference type="PROSITE" id="PS50405"/>
    </source>
</evidence>
<dbReference type="Gene3D" id="3.40.30.10">
    <property type="entry name" value="Glutaredoxin"/>
    <property type="match status" value="1"/>
</dbReference>
<dbReference type="CDD" id="cd00570">
    <property type="entry name" value="GST_N_family"/>
    <property type="match status" value="1"/>
</dbReference>
<gene>
    <name evidence="3" type="ORF">E5Q11_13295</name>
</gene>
<dbReference type="InterPro" id="IPR010987">
    <property type="entry name" value="Glutathione-S-Trfase_C-like"/>
</dbReference>
<sequence>MAMQLYQFAISHYCEKVRWALDYKGINVQIINLLPGQHVKTIRKLGAEVSSVPVIVHDGHCVQGSANILDYLDETFPERPLTPSDPTARTLALDWEKRMDDELGPAVRCFAYHYFLQRPKLVTPMLTAGTPFYNRYLIRLAFSRVDEIMRKWMKINDKTAETARQTMERYLTELAQAYQTSPWLAGDSFSRADITAAAFLAPMFQPPQYPVPWPDPKRIPAPVQDWLGQWQPQLQTLETLYAANR</sequence>
<dbReference type="Gene3D" id="1.20.1050.10">
    <property type="match status" value="2"/>
</dbReference>
<dbReference type="Pfam" id="PF00043">
    <property type="entry name" value="GST_C"/>
    <property type="match status" value="1"/>
</dbReference>
<dbReference type="Proteomes" id="UP000298325">
    <property type="component" value="Unassembled WGS sequence"/>
</dbReference>
<keyword evidence="3" id="KW-0808">Transferase</keyword>
<dbReference type="PROSITE" id="PS50404">
    <property type="entry name" value="GST_NTER"/>
    <property type="match status" value="1"/>
</dbReference>
<comment type="caution">
    <text evidence="3">The sequence shown here is derived from an EMBL/GenBank/DDBJ whole genome shotgun (WGS) entry which is preliminary data.</text>
</comment>
<dbReference type="AlphaFoldDB" id="A0A4Z1C153"/>
<dbReference type="PANTHER" id="PTHR43968">
    <property type="match status" value="1"/>
</dbReference>
<dbReference type="EMBL" id="SRPF01000004">
    <property type="protein sequence ID" value="TGN38712.1"/>
    <property type="molecule type" value="Genomic_DNA"/>
</dbReference>
<dbReference type="PROSITE" id="PS51354">
    <property type="entry name" value="GLUTAREDOXIN_2"/>
    <property type="match status" value="1"/>
</dbReference>
<reference evidence="3 4" key="1">
    <citation type="submission" date="2019-04" db="EMBL/GenBank/DDBJ databases">
        <authorList>
            <person name="Park S."/>
            <person name="Yoon J.-H."/>
        </authorList>
    </citation>
    <scope>NUCLEOTIDE SEQUENCE [LARGE SCALE GENOMIC DNA]</scope>
    <source>
        <strain evidence="3 4">HJM-18</strain>
    </source>
</reference>
<feature type="domain" description="GST N-terminal" evidence="1">
    <location>
        <begin position="1"/>
        <end position="80"/>
    </location>
</feature>
<dbReference type="Pfam" id="PF13417">
    <property type="entry name" value="GST_N_3"/>
    <property type="match status" value="1"/>
</dbReference>
<organism evidence="3 4">
    <name type="scientific">Marinobacter confluentis</name>
    <dbReference type="NCBI Taxonomy" id="1697557"/>
    <lineage>
        <taxon>Bacteria</taxon>
        <taxon>Pseudomonadati</taxon>
        <taxon>Pseudomonadota</taxon>
        <taxon>Gammaproteobacteria</taxon>
        <taxon>Pseudomonadales</taxon>
        <taxon>Marinobacteraceae</taxon>
        <taxon>Marinobacter</taxon>
    </lineage>
</organism>
<dbReference type="InterPro" id="IPR036249">
    <property type="entry name" value="Thioredoxin-like_sf"/>
</dbReference>
<dbReference type="SUPFAM" id="SSF52833">
    <property type="entry name" value="Thioredoxin-like"/>
    <property type="match status" value="1"/>
</dbReference>
<dbReference type="InterPro" id="IPR004045">
    <property type="entry name" value="Glutathione_S-Trfase_N"/>
</dbReference>
<dbReference type="InterPro" id="IPR004046">
    <property type="entry name" value="GST_C"/>
</dbReference>
<evidence type="ECO:0000313" key="4">
    <source>
        <dbReference type="Proteomes" id="UP000298325"/>
    </source>
</evidence>
<accession>A0A4Z1C153</accession>